<dbReference type="Proteomes" id="UP001062846">
    <property type="component" value="Chromosome 12"/>
</dbReference>
<sequence length="304" mass="34202">MAILDLHHPLVFTFGLLGNIVSIFVYLAPLPTFIEIYRKKSTLGFQSLPYVVALFSSMLWLYYAFVKTDTTLLITINSLGCIVEAIYIIVYLVYAPRNVRKHTAKLLVGMNVLLFFAILLFTHFVLEGRKRVLAVGWVCVAVAVSVFAAPLSIVLQVVRTRSVAFMPFTLSFSLTLSAVMWFCYGIFLKDPCVWIPNVLGFFLGLIQMALYAVYRNAREILTEKKLPADHIINIVMLGTPEVHPVHDAEKTGSENDGVKDHEKEEENEQTDNNNNQEKIVSLPHELPNQATVQLDSPVLVICRA</sequence>
<evidence type="ECO:0000313" key="2">
    <source>
        <dbReference type="Proteomes" id="UP001062846"/>
    </source>
</evidence>
<accession>A0ACC0LEQ9</accession>
<evidence type="ECO:0000313" key="1">
    <source>
        <dbReference type="EMBL" id="KAI8526794.1"/>
    </source>
</evidence>
<dbReference type="EMBL" id="CM046399">
    <property type="protein sequence ID" value="KAI8526794.1"/>
    <property type="molecule type" value="Genomic_DNA"/>
</dbReference>
<keyword evidence="2" id="KW-1185">Reference proteome</keyword>
<gene>
    <name evidence="1" type="ORF">RHMOL_Rhmol12G0024600</name>
</gene>
<comment type="caution">
    <text evidence="1">The sequence shown here is derived from an EMBL/GenBank/DDBJ whole genome shotgun (WGS) entry which is preliminary data.</text>
</comment>
<reference evidence="1" key="1">
    <citation type="submission" date="2022-02" db="EMBL/GenBank/DDBJ databases">
        <title>Plant Genome Project.</title>
        <authorList>
            <person name="Zhang R.-G."/>
        </authorList>
    </citation>
    <scope>NUCLEOTIDE SEQUENCE</scope>
    <source>
        <strain evidence="1">AT1</strain>
    </source>
</reference>
<proteinExistence type="predicted"/>
<protein>
    <submittedName>
        <fullName evidence="1">Uncharacterized protein</fullName>
    </submittedName>
</protein>
<name>A0ACC0LEQ9_RHOML</name>
<organism evidence="1 2">
    <name type="scientific">Rhododendron molle</name>
    <name type="common">Chinese azalea</name>
    <name type="synonym">Azalea mollis</name>
    <dbReference type="NCBI Taxonomy" id="49168"/>
    <lineage>
        <taxon>Eukaryota</taxon>
        <taxon>Viridiplantae</taxon>
        <taxon>Streptophyta</taxon>
        <taxon>Embryophyta</taxon>
        <taxon>Tracheophyta</taxon>
        <taxon>Spermatophyta</taxon>
        <taxon>Magnoliopsida</taxon>
        <taxon>eudicotyledons</taxon>
        <taxon>Gunneridae</taxon>
        <taxon>Pentapetalae</taxon>
        <taxon>asterids</taxon>
        <taxon>Ericales</taxon>
        <taxon>Ericaceae</taxon>
        <taxon>Ericoideae</taxon>
        <taxon>Rhodoreae</taxon>
        <taxon>Rhododendron</taxon>
    </lineage>
</organism>